<evidence type="ECO:0000313" key="3">
    <source>
        <dbReference type="Proteomes" id="UP000220397"/>
    </source>
</evidence>
<dbReference type="Proteomes" id="UP000220397">
    <property type="component" value="Unassembled WGS sequence"/>
</dbReference>
<comment type="caution">
    <text evidence="2">The sequence shown here is derived from an EMBL/GenBank/DDBJ whole genome shotgun (WGS) entry which is preliminary data.</text>
</comment>
<reference evidence="2 3" key="1">
    <citation type="submission" date="2017-09" db="EMBL/GenBank/DDBJ databases">
        <title>Large-scale bioinformatics analysis of Bacillus genomes uncovers conserved roles of natural products in bacterial physiology.</title>
        <authorList>
            <consortium name="Agbiome Team Llc"/>
            <person name="Bleich R.M."/>
            <person name="Kirk G.J."/>
            <person name="Santa Maria K.C."/>
            <person name="Allen S.E."/>
            <person name="Farag S."/>
            <person name="Shank E.A."/>
            <person name="Bowers A."/>
        </authorList>
    </citation>
    <scope>NUCLEOTIDE SEQUENCE [LARGE SCALE GENOMIC DNA]</scope>
    <source>
        <strain evidence="2 3">AFS015413</strain>
    </source>
</reference>
<dbReference type="RefSeq" id="WP_098368615.1">
    <property type="nucleotide sequence ID" value="NZ_JARSYC010000071.1"/>
</dbReference>
<sequence length="121" mass="14542">MEQKCKDCQEPFSLSEHDKRFYSDRDLALPKRCYYCRQKRRDNNRIDLHTCIGQYIYRTKASVTGDRSFVGEISKIKLLNILEDGTLVFEDKWKWLSESEERRLPPHYNDGYWKVAKVKNT</sequence>
<proteinExistence type="predicted"/>
<accession>A0A9X6Z640</accession>
<dbReference type="InterPro" id="IPR025306">
    <property type="entry name" value="Zn-bnd_dom_prob"/>
</dbReference>
<dbReference type="EMBL" id="NTUS01000013">
    <property type="protein sequence ID" value="PFB09108.1"/>
    <property type="molecule type" value="Genomic_DNA"/>
</dbReference>
<dbReference type="Pfam" id="PF13451">
    <property type="entry name" value="zf_Tbcl"/>
    <property type="match status" value="1"/>
</dbReference>
<feature type="domain" description="Probable zinc-binding" evidence="1">
    <location>
        <begin position="3"/>
        <end position="44"/>
    </location>
</feature>
<organism evidence="2 3">
    <name type="scientific">Bacillus thuringiensis</name>
    <dbReference type="NCBI Taxonomy" id="1428"/>
    <lineage>
        <taxon>Bacteria</taxon>
        <taxon>Bacillati</taxon>
        <taxon>Bacillota</taxon>
        <taxon>Bacilli</taxon>
        <taxon>Bacillales</taxon>
        <taxon>Bacillaceae</taxon>
        <taxon>Bacillus</taxon>
        <taxon>Bacillus cereus group</taxon>
    </lineage>
</organism>
<evidence type="ECO:0000313" key="2">
    <source>
        <dbReference type="EMBL" id="PFB09108.1"/>
    </source>
</evidence>
<protein>
    <recommendedName>
        <fullName evidence="1">Probable zinc-binding domain-containing protein</fullName>
    </recommendedName>
</protein>
<evidence type="ECO:0000259" key="1">
    <source>
        <dbReference type="Pfam" id="PF13451"/>
    </source>
</evidence>
<name>A0A9X6Z640_BACTU</name>
<gene>
    <name evidence="2" type="ORF">CN398_05595</name>
</gene>
<dbReference type="AlphaFoldDB" id="A0A9X6Z640"/>